<name>A0ABZ3B0Q1_9ENTR</name>
<protein>
    <submittedName>
        <fullName evidence="3">Class I SAM-dependent methyltransferase</fullName>
        <ecNumber evidence="3">2.1.-.-</ecNumber>
    </submittedName>
</protein>
<gene>
    <name evidence="3" type="ORF">AAEY27_13095</name>
</gene>
<proteinExistence type="predicted"/>
<dbReference type="GO" id="GO:0032259">
    <property type="term" value="P:methylation"/>
    <property type="evidence" value="ECO:0007669"/>
    <property type="project" value="UniProtKB-KW"/>
</dbReference>
<keyword evidence="4" id="KW-1185">Reference proteome</keyword>
<dbReference type="PANTHER" id="PTHR44068:SF1">
    <property type="entry name" value="HYPOTHETICAL LOC100005854"/>
    <property type="match status" value="1"/>
</dbReference>
<dbReference type="Pfam" id="PF08241">
    <property type="entry name" value="Methyltransf_11"/>
    <property type="match status" value="1"/>
</dbReference>
<dbReference type="Proteomes" id="UP001466893">
    <property type="component" value="Chromosome"/>
</dbReference>
<feature type="domain" description="Methyltransferase type 11" evidence="2">
    <location>
        <begin position="55"/>
        <end position="153"/>
    </location>
</feature>
<dbReference type="GO" id="GO:0008168">
    <property type="term" value="F:methyltransferase activity"/>
    <property type="evidence" value="ECO:0007669"/>
    <property type="project" value="UniProtKB-KW"/>
</dbReference>
<dbReference type="CDD" id="cd02440">
    <property type="entry name" value="AdoMet_MTases"/>
    <property type="match status" value="1"/>
</dbReference>
<dbReference type="RefSeq" id="WP_342321023.1">
    <property type="nucleotide sequence ID" value="NZ_CP151800.1"/>
</dbReference>
<evidence type="ECO:0000313" key="3">
    <source>
        <dbReference type="EMBL" id="WZV96622.1"/>
    </source>
</evidence>
<keyword evidence="3" id="KW-0489">Methyltransferase</keyword>
<dbReference type="InterPro" id="IPR050447">
    <property type="entry name" value="Erg6_SMT_methyltransf"/>
</dbReference>
<dbReference type="EMBL" id="CP151800">
    <property type="protein sequence ID" value="WZV96622.1"/>
    <property type="molecule type" value="Genomic_DNA"/>
</dbReference>
<evidence type="ECO:0000313" key="4">
    <source>
        <dbReference type="Proteomes" id="UP001466893"/>
    </source>
</evidence>
<dbReference type="PANTHER" id="PTHR44068">
    <property type="entry name" value="ZGC:194242"/>
    <property type="match status" value="1"/>
</dbReference>
<dbReference type="EC" id="2.1.-.-" evidence="3"/>
<dbReference type="InterPro" id="IPR029063">
    <property type="entry name" value="SAM-dependent_MTases_sf"/>
</dbReference>
<evidence type="ECO:0000256" key="1">
    <source>
        <dbReference type="ARBA" id="ARBA00022679"/>
    </source>
</evidence>
<sequence length="214" mass="23536">MSIAEELGPEEYARQLRNPTGKTGLAVAEMLNETNGEGNLLAIKQLQLMPNASVLEIGCSTGSMAKVVIEQAENIIYTGIDSSDTVISAAREQNSGLIAQGLASFHHAYAEQMPFVDASFTDVFSIGVIHFWSDPIKSFSEIFRVMRPGARMVMGCLGPENTPPFARAEYGFHLHDAQTWRSYCFAAGFSTVELEILRRESENAPQFFHLIAQV</sequence>
<dbReference type="Gene3D" id="3.40.50.150">
    <property type="entry name" value="Vaccinia Virus protein VP39"/>
    <property type="match status" value="1"/>
</dbReference>
<dbReference type="SUPFAM" id="SSF53335">
    <property type="entry name" value="S-adenosyl-L-methionine-dependent methyltransferases"/>
    <property type="match status" value="1"/>
</dbReference>
<reference evidence="3 4" key="1">
    <citation type="submission" date="2024-04" db="EMBL/GenBank/DDBJ databases">
        <title>Kosakonia calanthae sp. nov., a halophilic bacterium isolated from leaves of Calanthe tiplacata.</title>
        <authorList>
            <person name="Wu P."/>
        </authorList>
    </citation>
    <scope>NUCLEOTIDE SEQUENCE [LARGE SCALE GENOMIC DNA]</scope>
    <source>
        <strain evidence="3 4">BYX6</strain>
    </source>
</reference>
<accession>A0ABZ3B0Q1</accession>
<keyword evidence="1 3" id="KW-0808">Transferase</keyword>
<dbReference type="InterPro" id="IPR013216">
    <property type="entry name" value="Methyltransf_11"/>
</dbReference>
<organism evidence="3 4">
    <name type="scientific">Kosakonia calanthes</name>
    <dbReference type="NCBI Taxonomy" id="3139408"/>
    <lineage>
        <taxon>Bacteria</taxon>
        <taxon>Pseudomonadati</taxon>
        <taxon>Pseudomonadota</taxon>
        <taxon>Gammaproteobacteria</taxon>
        <taxon>Enterobacterales</taxon>
        <taxon>Enterobacteriaceae</taxon>
        <taxon>Kosakonia</taxon>
    </lineage>
</organism>
<evidence type="ECO:0000259" key="2">
    <source>
        <dbReference type="Pfam" id="PF08241"/>
    </source>
</evidence>